<reference evidence="1" key="1">
    <citation type="submission" date="2022-06" db="EMBL/GenBank/DDBJ databases">
        <title>Fusarium solani species complex genomes reveal bases of compartmentalisation and animal pathogenesis.</title>
        <authorList>
            <person name="Tsai I.J."/>
        </authorList>
    </citation>
    <scope>NUCLEOTIDE SEQUENCE</scope>
    <source>
        <strain evidence="1">Fu6.1</strain>
    </source>
</reference>
<proteinExistence type="predicted"/>
<name>A0ACC0QGQ8_9HYPO</name>
<keyword evidence="2" id="KW-1185">Reference proteome</keyword>
<organism evidence="1 2">
    <name type="scientific">Fusarium keratoplasticum</name>
    <dbReference type="NCBI Taxonomy" id="1328300"/>
    <lineage>
        <taxon>Eukaryota</taxon>
        <taxon>Fungi</taxon>
        <taxon>Dikarya</taxon>
        <taxon>Ascomycota</taxon>
        <taxon>Pezizomycotina</taxon>
        <taxon>Sordariomycetes</taxon>
        <taxon>Hypocreomycetidae</taxon>
        <taxon>Hypocreales</taxon>
        <taxon>Nectriaceae</taxon>
        <taxon>Fusarium</taxon>
        <taxon>Fusarium solani species complex</taxon>
    </lineage>
</organism>
<sequence length="638" mass="71084">MDMMDIDSDESSDELSRICCVCSGITAQALTSTGGYRHVSSRVDLAKMQPYCDLCNILSHQICPSPTSVFNKYRVGNIRNLRLGTRRSGIRQSNVVTVTIDTDDEGTLSAEIDILEVWTPRGDPAAALGLPVLNTHLTNTKSTETFQFIQACLDECNAHDCKSPLRLETSQSAPSRLLDVDNTVRLIDVGKVCPPYVALSHCWGTNLSQYMTVWANLAQKKTSIDWNALTPTFRDAIEITRRLKLRYIWIDALCIVQDSKEDWANESVKMGDIYHNAFITVSASHARDGFGGCFNAQSAVGLGETFITITNQDQSGQESSVILTSTLSSDPPRVVENSPINSRGWVYQERILSPRIVHFASTQVVWECRKTYRLENLRPMVLPTIPSMILRPDTVDSAVMAERWHRGIVETYCRRAFTRYDDRLVALAGIAQIYQLHIKDQYLAGLWESHLAYGLSWGHTQRPNHKPQGRRHPSWTWASQDGEIRWYPISHFAADAGFSLVANNLDFELMARKEFSPVKGGYITIKGRVARVTRIDPLQVTAFGEVDFYLGNIGGKFFADELLELPHISSKLPEVLALALGHVDDFASQSTRVLVLVSGGLGSSAYSRVGYGIVNGFGSTAACVEFWAKQAPQQLDLY</sequence>
<evidence type="ECO:0000313" key="2">
    <source>
        <dbReference type="Proteomes" id="UP001065298"/>
    </source>
</evidence>
<comment type="caution">
    <text evidence="1">The sequence shown here is derived from an EMBL/GenBank/DDBJ whole genome shotgun (WGS) entry which is preliminary data.</text>
</comment>
<dbReference type="EMBL" id="CM046513">
    <property type="protein sequence ID" value="KAI8652597.1"/>
    <property type="molecule type" value="Genomic_DNA"/>
</dbReference>
<dbReference type="Proteomes" id="UP001065298">
    <property type="component" value="Chromosome 11"/>
</dbReference>
<accession>A0ACC0QGQ8</accession>
<gene>
    <name evidence="1" type="ORF">NCS57_01324100</name>
</gene>
<protein>
    <submittedName>
        <fullName evidence="1">HET domain-containing protein</fullName>
    </submittedName>
</protein>
<evidence type="ECO:0000313" key="1">
    <source>
        <dbReference type="EMBL" id="KAI8652597.1"/>
    </source>
</evidence>